<dbReference type="OrthoDB" id="9806452at2"/>
<dbReference type="EMBL" id="AP012204">
    <property type="protein sequence ID" value="BAK35012.1"/>
    <property type="molecule type" value="Genomic_DNA"/>
</dbReference>
<evidence type="ECO:0000256" key="1">
    <source>
        <dbReference type="ARBA" id="ARBA00023002"/>
    </source>
</evidence>
<name>F5XTE0_MICPN</name>
<dbReference type="SUPFAM" id="SSF51905">
    <property type="entry name" value="FAD/NAD(P)-binding domain"/>
    <property type="match status" value="1"/>
</dbReference>
<keyword evidence="1" id="KW-0560">Oxidoreductase</keyword>
<dbReference type="AlphaFoldDB" id="F5XTE0"/>
<proteinExistence type="predicted"/>
<organism evidence="3 4">
    <name type="scientific">Microlunatus phosphovorus (strain ATCC 700054 / DSM 10555 / JCM 9379 / NBRC 101784 / NCIMB 13414 / VKM Ac-1990 / NM-1)</name>
    <dbReference type="NCBI Taxonomy" id="1032480"/>
    <lineage>
        <taxon>Bacteria</taxon>
        <taxon>Bacillati</taxon>
        <taxon>Actinomycetota</taxon>
        <taxon>Actinomycetes</taxon>
        <taxon>Propionibacteriales</taxon>
        <taxon>Propionibacteriaceae</taxon>
        <taxon>Microlunatus</taxon>
    </lineage>
</organism>
<dbReference type="HOGENOM" id="CLU_007884_4_1_11"/>
<dbReference type="GO" id="GO:0005737">
    <property type="term" value="C:cytoplasm"/>
    <property type="evidence" value="ECO:0007669"/>
    <property type="project" value="TreeGrafter"/>
</dbReference>
<dbReference type="InterPro" id="IPR006076">
    <property type="entry name" value="FAD-dep_OxRdtase"/>
</dbReference>
<dbReference type="Gene3D" id="3.30.9.10">
    <property type="entry name" value="D-Amino Acid Oxidase, subunit A, domain 2"/>
    <property type="match status" value="1"/>
</dbReference>
<dbReference type="Proteomes" id="UP000007947">
    <property type="component" value="Chromosome"/>
</dbReference>
<dbReference type="GO" id="GO:0016491">
    <property type="term" value="F:oxidoreductase activity"/>
    <property type="evidence" value="ECO:0007669"/>
    <property type="project" value="UniProtKB-KW"/>
</dbReference>
<dbReference type="eggNOG" id="COG0665">
    <property type="taxonomic scope" value="Bacteria"/>
</dbReference>
<evidence type="ECO:0000313" key="3">
    <source>
        <dbReference type="EMBL" id="BAK35012.1"/>
    </source>
</evidence>
<feature type="domain" description="FAD dependent oxidoreductase" evidence="2">
    <location>
        <begin position="4"/>
        <end position="356"/>
    </location>
</feature>
<sequence>MTTVVVIGAGAVGCAAALHLKTAEPSLDVIVVEPDYSYAKAATGKGSGGVRQLFTRPENILMSQYTLDVIEDWQAWGTIDGTPPPELSWRPNGYLFIVGPADLETLAGNYETHLACGVQAEWLEQAELIARYPGLVSTDLAAGVLSPRDGWLNPKVFFSVLKAKAEAAGVEFLTDRVVGFDQTGAVVRAVQLASGRVIAVDSVVNAAGVHAPELAGQLGMSIPVEPMRRHEHYIETEHDANHLPFVKDVDGLAVHAYRDGVSVGKVDFDHPGGEDFTIDASDYTDRVVPAMADRFAGLGRLTLRESWTGLYDQNRFDGNMILGNWPGQLDNFYVACGFSGHGFMHALAIGRGLAELITRGSYQTLDLSRMGYQRILDDQPYAEEGVR</sequence>
<dbReference type="PANTHER" id="PTHR13847:SF287">
    <property type="entry name" value="FAD-DEPENDENT OXIDOREDUCTASE DOMAIN-CONTAINING PROTEIN 1"/>
    <property type="match status" value="1"/>
</dbReference>
<dbReference type="Pfam" id="PF01266">
    <property type="entry name" value="DAO"/>
    <property type="match status" value="1"/>
</dbReference>
<keyword evidence="4" id="KW-1185">Reference proteome</keyword>
<gene>
    <name evidence="3" type="ordered locus">MLP_19980</name>
</gene>
<protein>
    <submittedName>
        <fullName evidence="3">Putative oxidoreductase</fullName>
    </submittedName>
</protein>
<dbReference type="KEGG" id="mph:MLP_19980"/>
<evidence type="ECO:0000313" key="4">
    <source>
        <dbReference type="Proteomes" id="UP000007947"/>
    </source>
</evidence>
<dbReference type="InterPro" id="IPR036188">
    <property type="entry name" value="FAD/NAD-bd_sf"/>
</dbReference>
<dbReference type="STRING" id="1032480.MLP_19980"/>
<reference evidence="3 4" key="1">
    <citation type="submission" date="2011-05" db="EMBL/GenBank/DDBJ databases">
        <title>Whole genome sequence of Microlunatus phosphovorus NM-1.</title>
        <authorList>
            <person name="Hosoyama A."/>
            <person name="Sasaki K."/>
            <person name="Harada T."/>
            <person name="Igarashi R."/>
            <person name="Kawakoshi A."/>
            <person name="Sasagawa M."/>
            <person name="Fukada J."/>
            <person name="Nakamura S."/>
            <person name="Katano Y."/>
            <person name="Hanada S."/>
            <person name="Kamagata Y."/>
            <person name="Nakamura N."/>
            <person name="Yamazaki S."/>
            <person name="Fujita N."/>
        </authorList>
    </citation>
    <scope>NUCLEOTIDE SEQUENCE [LARGE SCALE GENOMIC DNA]</scope>
    <source>
        <strain evidence="4">ATCC 700054 / DSM 10555 / JCM 9379 / NBRC 101784 / NCIMB 13414 / VKM Ac-1990 / NM-1</strain>
    </source>
</reference>
<dbReference type="RefSeq" id="WP_013862884.1">
    <property type="nucleotide sequence ID" value="NC_015635.1"/>
</dbReference>
<dbReference type="PANTHER" id="PTHR13847">
    <property type="entry name" value="SARCOSINE DEHYDROGENASE-RELATED"/>
    <property type="match status" value="1"/>
</dbReference>
<evidence type="ECO:0000259" key="2">
    <source>
        <dbReference type="Pfam" id="PF01266"/>
    </source>
</evidence>
<dbReference type="Gene3D" id="3.50.50.60">
    <property type="entry name" value="FAD/NAD(P)-binding domain"/>
    <property type="match status" value="1"/>
</dbReference>
<accession>F5XTE0</accession>